<accession>A0A6P6YM33</accession>
<dbReference type="SUPFAM" id="SSF52058">
    <property type="entry name" value="L domain-like"/>
    <property type="match status" value="1"/>
</dbReference>
<dbReference type="OMA" id="GHNTIRT"/>
<evidence type="ECO:0000313" key="13">
    <source>
        <dbReference type="Proteomes" id="UP000515146"/>
    </source>
</evidence>
<keyword evidence="11" id="KW-1015">Disulfide bond</keyword>
<proteinExistence type="predicted"/>
<evidence type="ECO:0000256" key="11">
    <source>
        <dbReference type="ARBA" id="ARBA00023157"/>
    </source>
</evidence>
<evidence type="ECO:0000256" key="6">
    <source>
        <dbReference type="ARBA" id="ARBA00022729"/>
    </source>
</evidence>
<dbReference type="GO" id="GO:0005886">
    <property type="term" value="C:plasma membrane"/>
    <property type="evidence" value="ECO:0007669"/>
    <property type="project" value="UniProtKB-SubCell"/>
</dbReference>
<dbReference type="InParanoid" id="A0A6P6YM33"/>
<dbReference type="KEGG" id="dpte:113799449"/>
<dbReference type="AlphaFoldDB" id="A0A6P6YM33"/>
<keyword evidence="5" id="KW-0812">Transmembrane</keyword>
<keyword evidence="13" id="KW-1185">Reference proteome</keyword>
<evidence type="ECO:0000256" key="9">
    <source>
        <dbReference type="ARBA" id="ARBA00023065"/>
    </source>
</evidence>
<keyword evidence="7" id="KW-0677">Repeat</keyword>
<evidence type="ECO:0000256" key="8">
    <source>
        <dbReference type="ARBA" id="ARBA00022989"/>
    </source>
</evidence>
<keyword evidence="4" id="KW-0433">Leucine-rich repeat</keyword>
<dbReference type="SMART" id="SM00369">
    <property type="entry name" value="LRR_TYP"/>
    <property type="match status" value="3"/>
</dbReference>
<sequence length="723" mass="84669">MQDSPLQLLIKTYCLFTFVCFEQPQLPSEQCPKFCQCFTAPLVDDGEAHLTNSLVCTKSEAILDEKFPNKQYPILNSLIINVKNDGKDDLQSTKFSKNIPIISVNHLTLQGFTGRLTDRKTPTIFNWFDTSEIKSLSFIEWSNNEVFNDPVAFNFAIMQKFSQLQILRFESCFLQIIDQDFNSVQLEKLHTLIIKQSKLNYIHRNAFNGKAKQFRRIILSNNQLTNLKWITSLLSEETFESLWQLDLSNNCLRILPKKLVEKLPNLNVLYIYGNNFKFFQYESLIPWFKIQEFRLSHTTANDIIYLNDQMKWIDKFPSIFKQIDSMFTMESFLKFYQYCHDNDGLIKMDYLWNNFGSLHYRKYIPDKLIIQNGDDHGQLVINHCDSKEQSAQINEPIFLIGLEVTDILIRQEIPFFKILSSLGDSMPPTQVVPKTKHAIKLFLMDKDMWNFWMNGQRKRTNNDIILWIDIVEELLDLAYTKNQYIMLTFWSHKEFSDLAMPSNLLNAENFKQTIIKPLIEKIHDHPSLMGIEIVDNAFQTQLSNSKQNIDPNILRNNCPYNDEFLRKIQNEIEFIAYHVGMLKEYLNEPLIGIGMDSNCKPCLPLLLIDDCLSDQSSTINSGSNFDFITIRSLFSETNTIYGYKELEKNFNNWFLQHEKMNSINKKHLFYSIYGNYVKLDQNVVKQLEKFTMGYFTPSDHRSLAKIFAEKNETNINKTTAKSS</sequence>
<dbReference type="OrthoDB" id="1600340at2759"/>
<evidence type="ECO:0000256" key="2">
    <source>
        <dbReference type="ARBA" id="ARBA00022448"/>
    </source>
</evidence>
<protein>
    <submittedName>
        <fullName evidence="14">Uncharacterized protein LOC113799449 isoform X1</fullName>
    </submittedName>
</protein>
<dbReference type="RefSeq" id="XP_027205871.1">
    <property type="nucleotide sequence ID" value="XM_027350070.1"/>
</dbReference>
<organism evidence="13 14">
    <name type="scientific">Dermatophagoides pteronyssinus</name>
    <name type="common">European house dust mite</name>
    <dbReference type="NCBI Taxonomy" id="6956"/>
    <lineage>
        <taxon>Eukaryota</taxon>
        <taxon>Metazoa</taxon>
        <taxon>Ecdysozoa</taxon>
        <taxon>Arthropoda</taxon>
        <taxon>Chelicerata</taxon>
        <taxon>Arachnida</taxon>
        <taxon>Acari</taxon>
        <taxon>Acariformes</taxon>
        <taxon>Sarcoptiformes</taxon>
        <taxon>Astigmata</taxon>
        <taxon>Psoroptidia</taxon>
        <taxon>Analgoidea</taxon>
        <taxon>Pyroglyphidae</taxon>
        <taxon>Dermatophagoidinae</taxon>
        <taxon>Dermatophagoides</taxon>
    </lineage>
</organism>
<name>A0A6P6YM33_DERPT</name>
<evidence type="ECO:0000313" key="14">
    <source>
        <dbReference type="RefSeq" id="XP_027205871.1"/>
    </source>
</evidence>
<evidence type="ECO:0000256" key="3">
    <source>
        <dbReference type="ARBA" id="ARBA00022475"/>
    </source>
</evidence>
<comment type="subcellular location">
    <subcellularLocation>
        <location evidence="1">Cell membrane</location>
        <topology evidence="1">Single-pass membrane protein</topology>
    </subcellularLocation>
</comment>
<dbReference type="Gene3D" id="3.80.10.10">
    <property type="entry name" value="Ribonuclease Inhibitor"/>
    <property type="match status" value="1"/>
</dbReference>
<keyword evidence="2" id="KW-0813">Transport</keyword>
<evidence type="ECO:0000256" key="10">
    <source>
        <dbReference type="ARBA" id="ARBA00023136"/>
    </source>
</evidence>
<evidence type="ECO:0000256" key="12">
    <source>
        <dbReference type="ARBA" id="ARBA00023303"/>
    </source>
</evidence>
<keyword evidence="6" id="KW-0732">Signal</keyword>
<dbReference type="GO" id="GO:0034220">
    <property type="term" value="P:monoatomic ion transmembrane transport"/>
    <property type="evidence" value="ECO:0007669"/>
    <property type="project" value="UniProtKB-KW"/>
</dbReference>
<keyword evidence="3" id="KW-1003">Cell membrane</keyword>
<dbReference type="PANTHER" id="PTHR46473:SF10">
    <property type="entry name" value="LD45603P-RELATED"/>
    <property type="match status" value="1"/>
</dbReference>
<evidence type="ECO:0000256" key="7">
    <source>
        <dbReference type="ARBA" id="ARBA00022737"/>
    </source>
</evidence>
<evidence type="ECO:0000256" key="4">
    <source>
        <dbReference type="ARBA" id="ARBA00022614"/>
    </source>
</evidence>
<keyword evidence="8" id="KW-1133">Transmembrane helix</keyword>
<dbReference type="InterPro" id="IPR051432">
    <property type="entry name" value="KCNMA1_auxiliary"/>
</dbReference>
<dbReference type="InterPro" id="IPR032675">
    <property type="entry name" value="LRR_dom_sf"/>
</dbReference>
<dbReference type="PANTHER" id="PTHR46473">
    <property type="entry name" value="GH08155P"/>
    <property type="match status" value="1"/>
</dbReference>
<evidence type="ECO:0000256" key="5">
    <source>
        <dbReference type="ARBA" id="ARBA00022692"/>
    </source>
</evidence>
<keyword evidence="12" id="KW-0407">Ion channel</keyword>
<reference evidence="14" key="1">
    <citation type="submission" date="2025-08" db="UniProtKB">
        <authorList>
            <consortium name="RefSeq"/>
        </authorList>
    </citation>
    <scope>IDENTIFICATION</scope>
    <source>
        <strain evidence="14">Airmid</strain>
    </source>
</reference>
<evidence type="ECO:0000256" key="1">
    <source>
        <dbReference type="ARBA" id="ARBA00004162"/>
    </source>
</evidence>
<keyword evidence="10" id="KW-0472">Membrane</keyword>
<dbReference type="Proteomes" id="UP000515146">
    <property type="component" value="Unplaced"/>
</dbReference>
<keyword evidence="9" id="KW-0406">Ion transport</keyword>
<dbReference type="InterPro" id="IPR003591">
    <property type="entry name" value="Leu-rich_rpt_typical-subtyp"/>
</dbReference>
<gene>
    <name evidence="14" type="primary">LOC113799449</name>
</gene>